<proteinExistence type="predicted"/>
<dbReference type="RefSeq" id="WP_147087100.1">
    <property type="nucleotide sequence ID" value="NZ_VORM01000009.1"/>
</dbReference>
<dbReference type="EMBL" id="VORO01000015">
    <property type="protein sequence ID" value="TXD88300.1"/>
    <property type="molecule type" value="Genomic_DNA"/>
</dbReference>
<organism evidence="1 2">
    <name type="scientific">Subsaximicrobium wynnwilliamsii</name>
    <dbReference type="NCBI Taxonomy" id="291179"/>
    <lineage>
        <taxon>Bacteria</taxon>
        <taxon>Pseudomonadati</taxon>
        <taxon>Bacteroidota</taxon>
        <taxon>Flavobacteriia</taxon>
        <taxon>Flavobacteriales</taxon>
        <taxon>Flavobacteriaceae</taxon>
        <taxon>Subsaximicrobium</taxon>
    </lineage>
</organism>
<evidence type="ECO:0000313" key="2">
    <source>
        <dbReference type="Proteomes" id="UP000321578"/>
    </source>
</evidence>
<accession>A0A5C6ZEC1</accession>
<dbReference type="Proteomes" id="UP000321578">
    <property type="component" value="Unassembled WGS sequence"/>
</dbReference>
<reference evidence="1 2" key="1">
    <citation type="submission" date="2019-08" db="EMBL/GenBank/DDBJ databases">
        <title>Genomes of Subsaximicrobium wynnwilliamsii strains.</title>
        <authorList>
            <person name="Bowman J.P."/>
        </authorList>
    </citation>
    <scope>NUCLEOTIDE SEQUENCE [LARGE SCALE GENOMIC DNA]</scope>
    <source>
        <strain evidence="1 2">2-80-2</strain>
    </source>
</reference>
<gene>
    <name evidence="1" type="ORF">ESY86_13405</name>
</gene>
<protein>
    <submittedName>
        <fullName evidence="1">Uncharacterized protein</fullName>
    </submittedName>
</protein>
<name>A0A5C6ZEC1_9FLAO</name>
<keyword evidence="2" id="KW-1185">Reference proteome</keyword>
<sequence>MDRIVIEVSEETAKKWRLSSPEKRERISQRMNIRLNQELLKDSPDDFKKFLDEIGKTIEESGLTEKILQEILAEND</sequence>
<dbReference type="OrthoDB" id="799982at2"/>
<dbReference type="AlphaFoldDB" id="A0A5C6ZEC1"/>
<evidence type="ECO:0000313" key="1">
    <source>
        <dbReference type="EMBL" id="TXD88300.1"/>
    </source>
</evidence>
<comment type="caution">
    <text evidence="1">The sequence shown here is derived from an EMBL/GenBank/DDBJ whole genome shotgun (WGS) entry which is preliminary data.</text>
</comment>